<accession>A0A8H6I5Z2</accession>
<evidence type="ECO:0000313" key="2">
    <source>
        <dbReference type="EMBL" id="KAF6759416.1"/>
    </source>
</evidence>
<sequence>MFDEKSKTFKAYPMTDVYPTFNRPEVYGRGAVCWDVKDPVTGKMLLIKGAWIYDSADLGRKEEHYYLAQAADIAGVIQMVGYEDRKGEPFGEIKCFRPTENVRLRNRIFRRLVLEKYGKDIDEFRSQLELVCALHDATEGAPLGSRGVLIDMDQAIEVQYQDSAGAEMGGAVGSPLFQAYFVLKGSCLYQYRPTHDYLDDLEAFFYILYVLMHHVARLSVQKDWCHDDPEISAAAKRQLFKEPLNMDAISEFWGQPCRDALVEFHKFGVNEIFLEKEEIVGVRGHG</sequence>
<dbReference type="AlphaFoldDB" id="A0A8H6I5Z2"/>
<evidence type="ECO:0000313" key="3">
    <source>
        <dbReference type="Proteomes" id="UP000521943"/>
    </source>
</evidence>
<dbReference type="Pfam" id="PF17667">
    <property type="entry name" value="Pkinase_fungal"/>
    <property type="match status" value="2"/>
</dbReference>
<dbReference type="InterPro" id="IPR040976">
    <property type="entry name" value="Pkinase_fungal"/>
</dbReference>
<organism evidence="2 3">
    <name type="scientific">Ephemerocybe angulata</name>
    <dbReference type="NCBI Taxonomy" id="980116"/>
    <lineage>
        <taxon>Eukaryota</taxon>
        <taxon>Fungi</taxon>
        <taxon>Dikarya</taxon>
        <taxon>Basidiomycota</taxon>
        <taxon>Agaricomycotina</taxon>
        <taxon>Agaricomycetes</taxon>
        <taxon>Agaricomycetidae</taxon>
        <taxon>Agaricales</taxon>
        <taxon>Agaricineae</taxon>
        <taxon>Psathyrellaceae</taxon>
        <taxon>Ephemerocybe</taxon>
    </lineage>
</organism>
<name>A0A8H6I5Z2_9AGAR</name>
<proteinExistence type="predicted"/>
<feature type="domain" description="Fungal-type protein kinase" evidence="1">
    <location>
        <begin position="144"/>
        <end position="210"/>
    </location>
</feature>
<keyword evidence="3" id="KW-1185">Reference proteome</keyword>
<evidence type="ECO:0000259" key="1">
    <source>
        <dbReference type="Pfam" id="PF17667"/>
    </source>
</evidence>
<dbReference type="Proteomes" id="UP000521943">
    <property type="component" value="Unassembled WGS sequence"/>
</dbReference>
<gene>
    <name evidence="2" type="ORF">DFP72DRAFT_1063790</name>
</gene>
<comment type="caution">
    <text evidence="2">The sequence shown here is derived from an EMBL/GenBank/DDBJ whole genome shotgun (WGS) entry which is preliminary data.</text>
</comment>
<feature type="domain" description="Fungal-type protein kinase" evidence="1">
    <location>
        <begin position="97"/>
        <end position="140"/>
    </location>
</feature>
<dbReference type="EMBL" id="JACGCI010000015">
    <property type="protein sequence ID" value="KAF6759416.1"/>
    <property type="molecule type" value="Genomic_DNA"/>
</dbReference>
<protein>
    <recommendedName>
        <fullName evidence="1">Fungal-type protein kinase domain-containing protein</fullName>
    </recommendedName>
</protein>
<dbReference type="OrthoDB" id="3068682at2759"/>
<reference evidence="2 3" key="1">
    <citation type="submission" date="2020-07" db="EMBL/GenBank/DDBJ databases">
        <title>Comparative genomics of pyrophilous fungi reveals a link between fire events and developmental genes.</title>
        <authorList>
            <consortium name="DOE Joint Genome Institute"/>
            <person name="Steindorff A.S."/>
            <person name="Carver A."/>
            <person name="Calhoun S."/>
            <person name="Stillman K."/>
            <person name="Liu H."/>
            <person name="Lipzen A."/>
            <person name="Pangilinan J."/>
            <person name="Labutti K."/>
            <person name="Bruns T.D."/>
            <person name="Grigoriev I.V."/>
        </authorList>
    </citation>
    <scope>NUCLEOTIDE SEQUENCE [LARGE SCALE GENOMIC DNA]</scope>
    <source>
        <strain evidence="2 3">CBS 144469</strain>
    </source>
</reference>